<keyword evidence="2" id="KW-0812">Transmembrane</keyword>
<name>A0A6J2TYK6_DROLE</name>
<feature type="compositionally biased region" description="Basic and acidic residues" evidence="1">
    <location>
        <begin position="196"/>
        <end position="230"/>
    </location>
</feature>
<dbReference type="OrthoDB" id="7865074at2759"/>
<protein>
    <submittedName>
        <fullName evidence="4">Uncharacterized protein LOC115629026</fullName>
    </submittedName>
</protein>
<dbReference type="RefSeq" id="XP_030381184.1">
    <property type="nucleotide sequence ID" value="XM_030525324.1"/>
</dbReference>
<feature type="region of interest" description="Disordered" evidence="1">
    <location>
        <begin position="182"/>
        <end position="262"/>
    </location>
</feature>
<proteinExistence type="predicted"/>
<reference evidence="4" key="1">
    <citation type="submission" date="2025-08" db="UniProtKB">
        <authorList>
            <consortium name="RefSeq"/>
        </authorList>
    </citation>
    <scope>IDENTIFICATION</scope>
    <source>
        <strain evidence="4">11010-0011.00</strain>
        <tissue evidence="4">Whole body</tissue>
    </source>
</reference>
<keyword evidence="2" id="KW-1133">Transmembrane helix</keyword>
<organism evidence="3 4">
    <name type="scientific">Drosophila lebanonensis</name>
    <name type="common">Fruit fly</name>
    <name type="synonym">Scaptodrosophila lebanonensis</name>
    <dbReference type="NCBI Taxonomy" id="7225"/>
    <lineage>
        <taxon>Eukaryota</taxon>
        <taxon>Metazoa</taxon>
        <taxon>Ecdysozoa</taxon>
        <taxon>Arthropoda</taxon>
        <taxon>Hexapoda</taxon>
        <taxon>Insecta</taxon>
        <taxon>Pterygota</taxon>
        <taxon>Neoptera</taxon>
        <taxon>Endopterygota</taxon>
        <taxon>Diptera</taxon>
        <taxon>Brachycera</taxon>
        <taxon>Muscomorpha</taxon>
        <taxon>Ephydroidea</taxon>
        <taxon>Drosophilidae</taxon>
        <taxon>Scaptodrosophila</taxon>
    </lineage>
</organism>
<evidence type="ECO:0000313" key="4">
    <source>
        <dbReference type="RefSeq" id="XP_030381184.1"/>
    </source>
</evidence>
<feature type="transmembrane region" description="Helical" evidence="2">
    <location>
        <begin position="433"/>
        <end position="450"/>
    </location>
</feature>
<feature type="compositionally biased region" description="Basic and acidic residues" evidence="1">
    <location>
        <begin position="244"/>
        <end position="253"/>
    </location>
</feature>
<evidence type="ECO:0000313" key="3">
    <source>
        <dbReference type="Proteomes" id="UP000504634"/>
    </source>
</evidence>
<keyword evidence="3" id="KW-1185">Reference proteome</keyword>
<evidence type="ECO:0000256" key="2">
    <source>
        <dbReference type="SAM" id="Phobius"/>
    </source>
</evidence>
<feature type="compositionally biased region" description="Polar residues" evidence="1">
    <location>
        <begin position="231"/>
        <end position="243"/>
    </location>
</feature>
<gene>
    <name evidence="4" type="primary">LOC115629026</name>
</gene>
<feature type="region of interest" description="Disordered" evidence="1">
    <location>
        <begin position="15"/>
        <end position="35"/>
    </location>
</feature>
<dbReference type="Proteomes" id="UP000504634">
    <property type="component" value="Unplaced"/>
</dbReference>
<sequence length="453" mass="51150">MANCDIQITVSQEQLDQTNNAGADLQPRKTSGTRIPVPVRQMPGGSYSQVSGRRYKSLLSINGSERSVLQSRSTSMNELYDDSGIHLSCSNCSPEPLRPTSSTPVIKEGEQMPTTRSQLELQMEEQQTLRDLQRAVAEMEADVQLHAVALEQQVKEEQSRNALELTEEHKIELQQKYSWMLDDESQAQGSQSELRPTADSKMDLRLKNETRSEPRRNLNQKQDSKMELKQKQSSKIALFQKQLSKTEQKRKQDSSLLLAPRPVPRMGNQLKQELVQKHKEMMAKSDQKQLEFVYEPVTGRFEEVNPKIQIHPASEPDTDLLLAAAQSSVSQLRDWAIPVGISEEEVENSTDANAMLSSSSNERTLVRLEQLLAAEDNIELLQNLLRRRGTLANIDNAETLTQQAVVEAPSTKEDRGVLRSLLHILYGGDIRKLGYPLLFCGMAFGLVYYFRKA</sequence>
<keyword evidence="2" id="KW-0472">Membrane</keyword>
<accession>A0A6J2TYK6</accession>
<dbReference type="GeneID" id="115629026"/>
<dbReference type="AlphaFoldDB" id="A0A6J2TYK6"/>
<evidence type="ECO:0000256" key="1">
    <source>
        <dbReference type="SAM" id="MobiDB-lite"/>
    </source>
</evidence>